<proteinExistence type="predicted"/>
<accession>A0AAE3QW77</accession>
<organism evidence="1 2">
    <name type="scientific">Xanthocytophaga agilis</name>
    <dbReference type="NCBI Taxonomy" id="3048010"/>
    <lineage>
        <taxon>Bacteria</taxon>
        <taxon>Pseudomonadati</taxon>
        <taxon>Bacteroidota</taxon>
        <taxon>Cytophagia</taxon>
        <taxon>Cytophagales</taxon>
        <taxon>Rhodocytophagaceae</taxon>
        <taxon>Xanthocytophaga</taxon>
    </lineage>
</organism>
<dbReference type="Gene3D" id="3.80.10.10">
    <property type="entry name" value="Ribonuclease Inhibitor"/>
    <property type="match status" value="4"/>
</dbReference>
<keyword evidence="2" id="KW-1185">Reference proteome</keyword>
<dbReference type="PANTHER" id="PTHR36766:SF30">
    <property type="entry name" value="TIR-NBS TYPE DISEASE RESISTANCE PROTEIN-RELATED"/>
    <property type="match status" value="1"/>
</dbReference>
<reference evidence="1" key="1">
    <citation type="submission" date="2023-05" db="EMBL/GenBank/DDBJ databases">
        <authorList>
            <person name="Zhang X."/>
        </authorList>
    </citation>
    <scope>NUCLEOTIDE SEQUENCE</scope>
    <source>
        <strain evidence="1">BD1B2-1</strain>
    </source>
</reference>
<dbReference type="RefSeq" id="WP_314508721.1">
    <property type="nucleotide sequence ID" value="NZ_JASJOU010000001.1"/>
</dbReference>
<dbReference type="SUPFAM" id="SSF52047">
    <property type="entry name" value="RNI-like"/>
    <property type="match status" value="1"/>
</dbReference>
<evidence type="ECO:0000313" key="2">
    <source>
        <dbReference type="Proteomes" id="UP001232063"/>
    </source>
</evidence>
<gene>
    <name evidence="1" type="ORF">QNI22_00920</name>
</gene>
<protein>
    <submittedName>
        <fullName evidence="1">Uncharacterized protein</fullName>
    </submittedName>
</protein>
<sequence length="966" mass="110352">MSLELEYQHYYYLWGSGHEVKAIYLSKPVPVSELKTRVPNIKGIHLEFDKTEFKPARINHDEYLLELLQAFPLKELKIDRSRITTIPEVLWTHPLELLQIEYASELKSIYVPDDATLVLEKLVINGEDTAVSPNLFSSPVLHEVNVTGVQRGLEGIDKAVTLKRLQIGNYKHQSLPIDFTALHQLEYLSIGNSDSLEVLPDLTGLTGLNECYFYKLPVLAQMPAGWDKLQQLTNLKLSKIASEKTPVTFNFTQLDSLIHLEVFSSHFAENPFGKMPALTGVAVTYMPVSELPAYLFQSRQLKWLKLEGLPQLTKWPEEMKQFDQLTVLNIRRTGIETLPDSLDHPLLERIYLEELSLKSLPECWAQLKKLTLLSITNCPDLEILSSLGKENTSLSQIELTNLPKLSALPESWCQLTKLVFLSIKDCLNLEKLSDLGKENFSLDEIRISNLPKLTALPDSWDECPVLAKLEIRQTGLRQFPDSWQHMSQLAEIRTSENNNLQYIPGVVAVWPSLQQNWIAEKCIPAHYRSYVRDLPHLLQETGCTAEQRKLIGTIIFAGKQALASFPNVKDLLVSLVNRKNSQIRQLVWDNLSVLNDNVPVSDKQTTFSVSISGSTKRAKTYYKEKLKASGFAYQQKISADTQWIVVGDELTLPSDFWKYPHRFLSETELDTFLDQEQPGFMTALEQPELENLRKLVWSNDPVNEELVLEMIKGGGIPDEFVPDLLIVAKTTREKKIKDNLRKLLAPKLSKGASQILSNPVNLGLGRCPYLQYERVAPDFDVAQMAVCHYKRTGKFLQNFFYLKSSLTNRYRAELFNLTIPAFTVKPRYVTLGGWNFTDAEINQILQMEIFQGRLERLILPKCNIASIMDSLLLHSATLQDIQAFTDEKVVPAELEKLSRLQKINIHGDKLKEIPDFLPRLKYLKEIFLYSKEALVVPENFKELKKMKRLLIQPMPINAADFSNKFI</sequence>
<evidence type="ECO:0000313" key="1">
    <source>
        <dbReference type="EMBL" id="MDJ1499181.1"/>
    </source>
</evidence>
<dbReference type="EMBL" id="JASJOU010000001">
    <property type="protein sequence ID" value="MDJ1499181.1"/>
    <property type="molecule type" value="Genomic_DNA"/>
</dbReference>
<comment type="caution">
    <text evidence="1">The sequence shown here is derived from an EMBL/GenBank/DDBJ whole genome shotgun (WGS) entry which is preliminary data.</text>
</comment>
<dbReference type="Proteomes" id="UP001232063">
    <property type="component" value="Unassembled WGS sequence"/>
</dbReference>
<dbReference type="SUPFAM" id="SSF52058">
    <property type="entry name" value="L domain-like"/>
    <property type="match status" value="2"/>
</dbReference>
<dbReference type="AlphaFoldDB" id="A0AAE3QW77"/>
<dbReference type="PANTHER" id="PTHR36766">
    <property type="entry name" value="PLANT BROAD-SPECTRUM MILDEW RESISTANCE PROTEIN RPW8"/>
    <property type="match status" value="1"/>
</dbReference>
<name>A0AAE3QW77_9BACT</name>
<dbReference type="InterPro" id="IPR032675">
    <property type="entry name" value="LRR_dom_sf"/>
</dbReference>